<dbReference type="Proteomes" id="UP001234989">
    <property type="component" value="Chromosome 12"/>
</dbReference>
<dbReference type="AlphaFoldDB" id="A0AAF0V751"/>
<protein>
    <submittedName>
        <fullName evidence="1">Uncharacterized protein</fullName>
    </submittedName>
</protein>
<evidence type="ECO:0000313" key="1">
    <source>
        <dbReference type="EMBL" id="WMV59175.1"/>
    </source>
</evidence>
<reference evidence="1" key="1">
    <citation type="submission" date="2023-08" db="EMBL/GenBank/DDBJ databases">
        <title>A de novo genome assembly of Solanum verrucosum Schlechtendal, a Mexican diploid species geographically isolated from the other diploid A-genome species in potato relatives.</title>
        <authorList>
            <person name="Hosaka K."/>
        </authorList>
    </citation>
    <scope>NUCLEOTIDE SEQUENCE</scope>
    <source>
        <tissue evidence="1">Young leaves</tissue>
    </source>
</reference>
<dbReference type="EMBL" id="CP133623">
    <property type="protein sequence ID" value="WMV59175.1"/>
    <property type="molecule type" value="Genomic_DNA"/>
</dbReference>
<name>A0AAF0V751_SOLVR</name>
<accession>A0AAF0V751</accession>
<proteinExistence type="predicted"/>
<organism evidence="1 2">
    <name type="scientific">Solanum verrucosum</name>
    <dbReference type="NCBI Taxonomy" id="315347"/>
    <lineage>
        <taxon>Eukaryota</taxon>
        <taxon>Viridiplantae</taxon>
        <taxon>Streptophyta</taxon>
        <taxon>Embryophyta</taxon>
        <taxon>Tracheophyta</taxon>
        <taxon>Spermatophyta</taxon>
        <taxon>Magnoliopsida</taxon>
        <taxon>eudicotyledons</taxon>
        <taxon>Gunneridae</taxon>
        <taxon>Pentapetalae</taxon>
        <taxon>asterids</taxon>
        <taxon>lamiids</taxon>
        <taxon>Solanales</taxon>
        <taxon>Solanaceae</taxon>
        <taxon>Solanoideae</taxon>
        <taxon>Solaneae</taxon>
        <taxon>Solanum</taxon>
    </lineage>
</organism>
<gene>
    <name evidence="1" type="ORF">MTR67_052560</name>
</gene>
<sequence>MVGIVEDCDITILYHPGKANRDADSLSRKAPSIGSLAFLKTDERPLTLEVHSLARQLVQLDISAIHCSLAFVEARPT</sequence>
<keyword evidence="2" id="KW-1185">Reference proteome</keyword>
<evidence type="ECO:0000313" key="2">
    <source>
        <dbReference type="Proteomes" id="UP001234989"/>
    </source>
</evidence>